<organism evidence="2 3">
    <name type="scientific">Chryseobacterium phosphatilyticum</name>
    <dbReference type="NCBI Taxonomy" id="475075"/>
    <lineage>
        <taxon>Bacteria</taxon>
        <taxon>Pseudomonadati</taxon>
        <taxon>Bacteroidota</taxon>
        <taxon>Flavobacteriia</taxon>
        <taxon>Flavobacteriales</taxon>
        <taxon>Weeksellaceae</taxon>
        <taxon>Chryseobacterium group</taxon>
        <taxon>Chryseobacterium</taxon>
    </lineage>
</organism>
<feature type="transmembrane region" description="Helical" evidence="1">
    <location>
        <begin position="60"/>
        <end position="81"/>
    </location>
</feature>
<feature type="transmembrane region" description="Helical" evidence="1">
    <location>
        <begin position="87"/>
        <end position="111"/>
    </location>
</feature>
<feature type="transmembrane region" description="Helical" evidence="1">
    <location>
        <begin position="7"/>
        <end position="25"/>
    </location>
</feature>
<evidence type="ECO:0000313" key="2">
    <source>
        <dbReference type="EMBL" id="PWN72236.1"/>
    </source>
</evidence>
<sequence length="125" mass="14715">MKEFVKYDYYLQLMIIITGTLISILEVERWGLMGFYFIVGIPQLISFLIRLFFLSKKSVAYIIYGVVIIPVWISLLVLYQFNPNKDISIFFGYILIGALLYSPVMAIMYVCDCYKIYESYKTHEL</sequence>
<protein>
    <submittedName>
        <fullName evidence="2">Uncharacterized protein</fullName>
    </submittedName>
</protein>
<proteinExistence type="predicted"/>
<evidence type="ECO:0000313" key="3">
    <source>
        <dbReference type="Proteomes" id="UP000236594"/>
    </source>
</evidence>
<keyword evidence="1" id="KW-1133">Transmembrane helix</keyword>
<keyword evidence="1" id="KW-0812">Transmembrane</keyword>
<dbReference type="RefSeq" id="WP_103249023.1">
    <property type="nucleotide sequence ID" value="NZ_PPED02000001.1"/>
</dbReference>
<reference evidence="2 3" key="1">
    <citation type="submission" date="2018-04" db="EMBL/GenBank/DDBJ databases">
        <title>Draft Genome Sequence of Phosphate-Solubilizing Chryseobacterium sp. ISE14 that is a Biocontrol and Plant Growth-Promoting Rhizobacterium Isolated from Cucumber.</title>
        <authorList>
            <person name="Jeong J.-J."/>
            <person name="Sang M.K."/>
            <person name="Choi I.-G."/>
            <person name="Kim K.D."/>
        </authorList>
    </citation>
    <scope>NUCLEOTIDE SEQUENCE [LARGE SCALE GENOMIC DNA]</scope>
    <source>
        <strain evidence="2 3">ISE14</strain>
    </source>
</reference>
<feature type="transmembrane region" description="Helical" evidence="1">
    <location>
        <begin position="31"/>
        <end position="53"/>
    </location>
</feature>
<dbReference type="OrthoDB" id="1270942at2"/>
<keyword evidence="1" id="KW-0472">Membrane</keyword>
<dbReference type="EMBL" id="PPED02000001">
    <property type="protein sequence ID" value="PWN72236.1"/>
    <property type="molecule type" value="Genomic_DNA"/>
</dbReference>
<accession>A0A316XHH9</accession>
<keyword evidence="3" id="KW-1185">Reference proteome</keyword>
<dbReference type="AlphaFoldDB" id="A0A316XHH9"/>
<evidence type="ECO:0000256" key="1">
    <source>
        <dbReference type="SAM" id="Phobius"/>
    </source>
</evidence>
<dbReference type="Proteomes" id="UP000236594">
    <property type="component" value="Unassembled WGS sequence"/>
</dbReference>
<name>A0A316XHH9_9FLAO</name>
<gene>
    <name evidence="2" type="ORF">C1631_006455</name>
</gene>
<comment type="caution">
    <text evidence="2">The sequence shown here is derived from an EMBL/GenBank/DDBJ whole genome shotgun (WGS) entry which is preliminary data.</text>
</comment>